<dbReference type="InterPro" id="IPR020846">
    <property type="entry name" value="MFS_dom"/>
</dbReference>
<dbReference type="Gene3D" id="1.20.1250.20">
    <property type="entry name" value="MFS general substrate transporter like domains"/>
    <property type="match status" value="2"/>
</dbReference>
<evidence type="ECO:0000313" key="9">
    <source>
        <dbReference type="EMBL" id="VVD76752.1"/>
    </source>
</evidence>
<keyword evidence="2" id="KW-0813">Transport</keyword>
<evidence type="ECO:0000256" key="2">
    <source>
        <dbReference type="ARBA" id="ARBA00022448"/>
    </source>
</evidence>
<feature type="transmembrane region" description="Helical" evidence="7">
    <location>
        <begin position="53"/>
        <end position="77"/>
    </location>
</feature>
<feature type="transmembrane region" description="Helical" evidence="7">
    <location>
        <begin position="312"/>
        <end position="334"/>
    </location>
</feature>
<dbReference type="EMBL" id="CABPRV010000002">
    <property type="protein sequence ID" value="VVD76752.1"/>
    <property type="molecule type" value="Genomic_DNA"/>
</dbReference>
<evidence type="ECO:0000256" key="6">
    <source>
        <dbReference type="ARBA" id="ARBA00023136"/>
    </source>
</evidence>
<feature type="transmembrane region" description="Helical" evidence="7">
    <location>
        <begin position="281"/>
        <end position="300"/>
    </location>
</feature>
<organism evidence="9 10">
    <name type="scientific">Pandoraea capi</name>
    <dbReference type="NCBI Taxonomy" id="2508286"/>
    <lineage>
        <taxon>Bacteria</taxon>
        <taxon>Pseudomonadati</taxon>
        <taxon>Pseudomonadota</taxon>
        <taxon>Betaproteobacteria</taxon>
        <taxon>Burkholderiales</taxon>
        <taxon>Burkholderiaceae</taxon>
        <taxon>Pandoraea</taxon>
    </lineage>
</organism>
<evidence type="ECO:0000256" key="3">
    <source>
        <dbReference type="ARBA" id="ARBA00022475"/>
    </source>
</evidence>
<feature type="transmembrane region" description="Helical" evidence="7">
    <location>
        <begin position="387"/>
        <end position="405"/>
    </location>
</feature>
<dbReference type="Pfam" id="PF00083">
    <property type="entry name" value="Sugar_tr"/>
    <property type="match status" value="1"/>
</dbReference>
<keyword evidence="6 7" id="KW-0472">Membrane</keyword>
<feature type="transmembrane region" description="Helical" evidence="7">
    <location>
        <begin position="189"/>
        <end position="208"/>
    </location>
</feature>
<dbReference type="RefSeq" id="WP_150720157.1">
    <property type="nucleotide sequence ID" value="NZ_CABPRV010000002.1"/>
</dbReference>
<feature type="transmembrane region" description="Helical" evidence="7">
    <location>
        <begin position="411"/>
        <end position="430"/>
    </location>
</feature>
<keyword evidence="4 7" id="KW-0812">Transmembrane</keyword>
<reference evidence="9 10" key="1">
    <citation type="submission" date="2019-08" db="EMBL/GenBank/DDBJ databases">
        <authorList>
            <person name="Peeters C."/>
        </authorList>
    </citation>
    <scope>NUCLEOTIDE SEQUENCE [LARGE SCALE GENOMIC DNA]</scope>
    <source>
        <strain evidence="9 10">LMG 20602</strain>
    </source>
</reference>
<feature type="domain" description="Major facilitator superfamily (MFS) profile" evidence="8">
    <location>
        <begin position="17"/>
        <end position="432"/>
    </location>
</feature>
<dbReference type="PROSITE" id="PS00217">
    <property type="entry name" value="SUGAR_TRANSPORT_2"/>
    <property type="match status" value="1"/>
</dbReference>
<keyword evidence="10" id="KW-1185">Reference proteome</keyword>
<sequence>MFNDQRPGHAGPGMLRLIASASVGTMLEYYDFFIYVALTSTLTGLFLPSADRVVAALAGVATFGIAYVARPVGTLIFSPMSDRIGRKKTFVVTLLMMGAATVGIGCLPTYAAIGAAAPIALLTLRIIQGVALGGEYGSAVVYVMEHAQAGRKGMATSVLQSTASVGLLLALLIVSALKWLLDPASFLSWGWRVPFLVSAPIVGVATWIRLGMKETPIFSELKNAGLLSATPLQDTLKSKTSWKAIFVAMFGAQDATSVSLYTSIVYMLYFLENVLKVEPTRASLCLGIAIVIAAPTYPLFGRLSDAIGRAKVILIGVVLWAIAAYPCFAGIRTYVLAAQWSYVTALITVLALLTAMIMAPLPAFIAESFPPQSRTTGFGLSQQFGNVLFGGFLPLFSLTLVNLTGNQLAGVAYSIASMLPCLLVTYFWGLKQDAIGQRESTSGHPLRAKAESHLPVQQ</sequence>
<name>A0ABY6VQN4_9BURK</name>
<dbReference type="Proteomes" id="UP000366065">
    <property type="component" value="Unassembled WGS sequence"/>
</dbReference>
<evidence type="ECO:0000256" key="5">
    <source>
        <dbReference type="ARBA" id="ARBA00022989"/>
    </source>
</evidence>
<dbReference type="PANTHER" id="PTHR43045:SF7">
    <property type="entry name" value="MAJOR FACILITATOR SUPERFAMILY TRANSPORTER"/>
    <property type="match status" value="1"/>
</dbReference>
<feature type="transmembrane region" description="Helical" evidence="7">
    <location>
        <begin position="89"/>
        <end position="113"/>
    </location>
</feature>
<evidence type="ECO:0000256" key="1">
    <source>
        <dbReference type="ARBA" id="ARBA00004651"/>
    </source>
</evidence>
<accession>A0ABY6VQN4</accession>
<feature type="transmembrane region" description="Helical" evidence="7">
    <location>
        <begin position="245"/>
        <end position="269"/>
    </location>
</feature>
<feature type="transmembrane region" description="Helical" evidence="7">
    <location>
        <begin position="340"/>
        <end position="366"/>
    </location>
</feature>
<dbReference type="InterPro" id="IPR011701">
    <property type="entry name" value="MFS"/>
</dbReference>
<dbReference type="Pfam" id="PF07690">
    <property type="entry name" value="MFS_1"/>
    <property type="match status" value="1"/>
</dbReference>
<dbReference type="InterPro" id="IPR005828">
    <property type="entry name" value="MFS_sugar_transport-like"/>
</dbReference>
<evidence type="ECO:0000256" key="4">
    <source>
        <dbReference type="ARBA" id="ARBA00022692"/>
    </source>
</evidence>
<feature type="transmembrane region" description="Helical" evidence="7">
    <location>
        <begin position="155"/>
        <end position="177"/>
    </location>
</feature>
<comment type="subcellular location">
    <subcellularLocation>
        <location evidence="1">Cell membrane</location>
        <topology evidence="1">Multi-pass membrane protein</topology>
    </subcellularLocation>
</comment>
<gene>
    <name evidence="9" type="ORF">PCA20602_00897</name>
</gene>
<feature type="transmembrane region" description="Helical" evidence="7">
    <location>
        <begin position="119"/>
        <end position="143"/>
    </location>
</feature>
<evidence type="ECO:0000259" key="8">
    <source>
        <dbReference type="PROSITE" id="PS50850"/>
    </source>
</evidence>
<dbReference type="InterPro" id="IPR005829">
    <property type="entry name" value="Sugar_transporter_CS"/>
</dbReference>
<dbReference type="PROSITE" id="PS50850">
    <property type="entry name" value="MFS"/>
    <property type="match status" value="1"/>
</dbReference>
<keyword evidence="5 7" id="KW-1133">Transmembrane helix</keyword>
<evidence type="ECO:0000256" key="7">
    <source>
        <dbReference type="SAM" id="Phobius"/>
    </source>
</evidence>
<proteinExistence type="predicted"/>
<keyword evidence="3" id="KW-1003">Cell membrane</keyword>
<comment type="caution">
    <text evidence="9">The sequence shown here is derived from an EMBL/GenBank/DDBJ whole genome shotgun (WGS) entry which is preliminary data.</text>
</comment>
<evidence type="ECO:0000313" key="10">
    <source>
        <dbReference type="Proteomes" id="UP000366065"/>
    </source>
</evidence>
<protein>
    <submittedName>
        <fullName evidence="9">MFS transporter</fullName>
    </submittedName>
</protein>
<dbReference type="PANTHER" id="PTHR43045">
    <property type="entry name" value="SHIKIMATE TRANSPORTER"/>
    <property type="match status" value="1"/>
</dbReference>
<dbReference type="InterPro" id="IPR036259">
    <property type="entry name" value="MFS_trans_sf"/>
</dbReference>
<dbReference type="SUPFAM" id="SSF103473">
    <property type="entry name" value="MFS general substrate transporter"/>
    <property type="match status" value="1"/>
</dbReference>